<proteinExistence type="predicted"/>
<dbReference type="InterPro" id="IPR009044">
    <property type="entry name" value="ssDNA-bd_transcriptional_reg"/>
</dbReference>
<dbReference type="Gene3D" id="2.30.31.10">
    <property type="entry name" value="Transcriptional Coactivator Pc4, Chain A"/>
    <property type="match status" value="2"/>
</dbReference>
<dbReference type="AlphaFoldDB" id="A0A650EMF4"/>
<accession>A0A650EMF4</accession>
<sequence>MSESSFTLLREIGALLLDNGEEVRFSIDAYRGYRYVSVRRYIQTDGFSGATRDGITLTPEILRVLAPLVAALPDEAKLAKDGALGKFAKRPGICVVASVSRFRGKTGLELRQWQEDTGWTKKGIWLPYERIKEIKALFVQTKDALDEAPPDLDDF</sequence>
<protein>
    <recommendedName>
        <fullName evidence="1">Transcriptional coactivator p15 (PC4) C-terminal domain-containing protein</fullName>
    </recommendedName>
</protein>
<evidence type="ECO:0000259" key="1">
    <source>
        <dbReference type="Pfam" id="PF02229"/>
    </source>
</evidence>
<name>A0A650EMF4_9BACT</name>
<dbReference type="GO" id="GO:0003677">
    <property type="term" value="F:DNA binding"/>
    <property type="evidence" value="ECO:0007669"/>
    <property type="project" value="InterPro"/>
</dbReference>
<dbReference type="InterPro" id="IPR003173">
    <property type="entry name" value="PC4_C"/>
</dbReference>
<gene>
    <name evidence="2" type="ORF">Elusimicrob1349_0820</name>
</gene>
<reference evidence="2" key="1">
    <citation type="journal article" date="2020" name="J. ISSAAS">
        <title>Lactobacilli and other gastrointestinal microbiota of Peromyscus leucopus, reservoir host for agents of Lyme disease and other zoonoses in North America.</title>
        <authorList>
            <person name="Milovic A."/>
            <person name="Bassam K."/>
            <person name="Shao H."/>
            <person name="Chatzistamou I."/>
            <person name="Tufts D.M."/>
            <person name="Diuk-Wasser M."/>
            <person name="Barbour A.G."/>
        </authorList>
    </citation>
    <scope>NUCLEOTIDE SEQUENCE</scope>
    <source>
        <strain evidence="2">LL30</strain>
    </source>
</reference>
<feature type="domain" description="Transcriptional coactivator p15 (PC4) C-terminal" evidence="1">
    <location>
        <begin position="19"/>
        <end position="65"/>
    </location>
</feature>
<evidence type="ECO:0000313" key="2">
    <source>
        <dbReference type="EMBL" id="QGT50612.1"/>
    </source>
</evidence>
<dbReference type="Pfam" id="PF02229">
    <property type="entry name" value="PC4"/>
    <property type="match status" value="1"/>
</dbReference>
<organism evidence="2">
    <name type="scientific">uncultured Elusimicrobia bacterium</name>
    <dbReference type="NCBI Taxonomy" id="699876"/>
    <lineage>
        <taxon>Bacteria</taxon>
        <taxon>Pseudomonadati</taxon>
        <taxon>Elusimicrobiota</taxon>
        <taxon>Elusimicrobia</taxon>
        <taxon>environmental samples</taxon>
    </lineage>
</organism>
<dbReference type="SUPFAM" id="SSF54447">
    <property type="entry name" value="ssDNA-binding transcriptional regulator domain"/>
    <property type="match status" value="1"/>
</dbReference>
<dbReference type="GO" id="GO:0006355">
    <property type="term" value="P:regulation of DNA-templated transcription"/>
    <property type="evidence" value="ECO:0007669"/>
    <property type="project" value="InterPro"/>
</dbReference>
<dbReference type="EMBL" id="MN577571">
    <property type="protein sequence ID" value="QGT50612.1"/>
    <property type="molecule type" value="Genomic_DNA"/>
</dbReference>